<reference evidence="2 3" key="1">
    <citation type="journal article" date="2021" name="Elife">
        <title>Chloroplast acquisition without the gene transfer in kleptoplastic sea slugs, Plakobranchus ocellatus.</title>
        <authorList>
            <person name="Maeda T."/>
            <person name="Takahashi S."/>
            <person name="Yoshida T."/>
            <person name="Shimamura S."/>
            <person name="Takaki Y."/>
            <person name="Nagai Y."/>
            <person name="Toyoda A."/>
            <person name="Suzuki Y."/>
            <person name="Arimoto A."/>
            <person name="Ishii H."/>
            <person name="Satoh N."/>
            <person name="Nishiyama T."/>
            <person name="Hasebe M."/>
            <person name="Maruyama T."/>
            <person name="Minagawa J."/>
            <person name="Obokata J."/>
            <person name="Shigenobu S."/>
        </authorList>
    </citation>
    <scope>NUCLEOTIDE SEQUENCE [LARGE SCALE GENOMIC DNA]</scope>
</reference>
<feature type="compositionally biased region" description="Basic and acidic residues" evidence="1">
    <location>
        <begin position="1"/>
        <end position="14"/>
    </location>
</feature>
<dbReference type="EMBL" id="BMAT01006648">
    <property type="protein sequence ID" value="GFS17060.1"/>
    <property type="molecule type" value="Genomic_DNA"/>
</dbReference>
<protein>
    <submittedName>
        <fullName evidence="2">Uncharacterized protein</fullName>
    </submittedName>
</protein>
<evidence type="ECO:0000313" key="3">
    <source>
        <dbReference type="Proteomes" id="UP000762676"/>
    </source>
</evidence>
<gene>
    <name evidence="2" type="ORF">ElyMa_003229600</name>
</gene>
<comment type="caution">
    <text evidence="2">The sequence shown here is derived from an EMBL/GenBank/DDBJ whole genome shotgun (WGS) entry which is preliminary data.</text>
</comment>
<name>A0AAV4J5B9_9GAST</name>
<evidence type="ECO:0000313" key="2">
    <source>
        <dbReference type="EMBL" id="GFS17060.1"/>
    </source>
</evidence>
<keyword evidence="3" id="KW-1185">Reference proteome</keyword>
<accession>A0AAV4J5B9</accession>
<dbReference type="AlphaFoldDB" id="A0AAV4J5B9"/>
<sequence length="65" mass="7237">MKEIEGHNGIRPPDRGWSQAVLGSHHRYRENPPPDTISNFGPSLQLEDLPDLNIPHHPPLATLVA</sequence>
<feature type="region of interest" description="Disordered" evidence="1">
    <location>
        <begin position="1"/>
        <end position="44"/>
    </location>
</feature>
<evidence type="ECO:0000256" key="1">
    <source>
        <dbReference type="SAM" id="MobiDB-lite"/>
    </source>
</evidence>
<organism evidence="2 3">
    <name type="scientific">Elysia marginata</name>
    <dbReference type="NCBI Taxonomy" id="1093978"/>
    <lineage>
        <taxon>Eukaryota</taxon>
        <taxon>Metazoa</taxon>
        <taxon>Spiralia</taxon>
        <taxon>Lophotrochozoa</taxon>
        <taxon>Mollusca</taxon>
        <taxon>Gastropoda</taxon>
        <taxon>Heterobranchia</taxon>
        <taxon>Euthyneura</taxon>
        <taxon>Panpulmonata</taxon>
        <taxon>Sacoglossa</taxon>
        <taxon>Placobranchoidea</taxon>
        <taxon>Plakobranchidae</taxon>
        <taxon>Elysia</taxon>
    </lineage>
</organism>
<proteinExistence type="predicted"/>
<dbReference type="Proteomes" id="UP000762676">
    <property type="component" value="Unassembled WGS sequence"/>
</dbReference>